<evidence type="ECO:0000256" key="1">
    <source>
        <dbReference type="ARBA" id="ARBA00009080"/>
    </source>
</evidence>
<dbReference type="EMBL" id="RDQK01000018">
    <property type="protein sequence ID" value="RMX09003.1"/>
    <property type="molecule type" value="Genomic_DNA"/>
</dbReference>
<dbReference type="PANTHER" id="PTHR22981:SF7">
    <property type="entry name" value="3-HYDROXYISOBUTYRATE DEHYDROGENASE, MITOCHONDRIAL"/>
    <property type="match status" value="1"/>
</dbReference>
<keyword evidence="4 6" id="KW-0520">NAD</keyword>
<dbReference type="GO" id="GO:0051287">
    <property type="term" value="F:NAD binding"/>
    <property type="evidence" value="ECO:0007669"/>
    <property type="project" value="InterPro"/>
</dbReference>
<dbReference type="InterPro" id="IPR002204">
    <property type="entry name" value="3-OH-isobutyrate_DH-rel_CS"/>
</dbReference>
<name>A0A3M6R1E9_9BURK</name>
<protein>
    <recommendedName>
        <fullName evidence="6">3-hydroxyisobutyrate dehydrogenase</fullName>
        <shortName evidence="6">HIBADH</shortName>
        <ecNumber evidence="6">1.1.1.31</ecNumber>
    </recommendedName>
</protein>
<dbReference type="Gene3D" id="3.40.50.720">
    <property type="entry name" value="NAD(P)-binding Rossmann-like Domain"/>
    <property type="match status" value="1"/>
</dbReference>
<dbReference type="InterPro" id="IPR036291">
    <property type="entry name" value="NAD(P)-bd_dom_sf"/>
</dbReference>
<evidence type="ECO:0000313" key="9">
    <source>
        <dbReference type="EMBL" id="RMX09003.1"/>
    </source>
</evidence>
<comment type="similarity">
    <text evidence="1 6">Belongs to the HIBADH-related family.</text>
</comment>
<dbReference type="PANTHER" id="PTHR22981">
    <property type="entry name" value="3-HYDROXYISOBUTYRATE DEHYDROGENASE-RELATED"/>
    <property type="match status" value="1"/>
</dbReference>
<evidence type="ECO:0000259" key="7">
    <source>
        <dbReference type="Pfam" id="PF03446"/>
    </source>
</evidence>
<dbReference type="RefSeq" id="WP_122248462.1">
    <property type="nucleotide sequence ID" value="NZ_RDQK01000018.1"/>
</dbReference>
<dbReference type="UniPathway" id="UPA00362"/>
<comment type="caution">
    <text evidence="9">The sequence shown here is derived from an EMBL/GenBank/DDBJ whole genome shotgun (WGS) entry which is preliminary data.</text>
</comment>
<dbReference type="InterPro" id="IPR015815">
    <property type="entry name" value="HIBADH-related"/>
</dbReference>
<dbReference type="GO" id="GO:0050661">
    <property type="term" value="F:NADP binding"/>
    <property type="evidence" value="ECO:0007669"/>
    <property type="project" value="InterPro"/>
</dbReference>
<evidence type="ECO:0000313" key="10">
    <source>
        <dbReference type="Proteomes" id="UP000281171"/>
    </source>
</evidence>
<dbReference type="AlphaFoldDB" id="A0A3M6R1E9"/>
<keyword evidence="2 6" id="KW-0101">Branched-chain amino acid catabolism</keyword>
<sequence>MKIAFIGLGNMGSGMALNLHKAGHEVSGFDLSEAAKKFHAEQGIRVAGGAKEAAAGAEVVITMLPASQHVEGMFIGTAEQPGLLADMPAGTLIIDSSTIAADTARKVGKAAAAKGVDFIDAPVSGGTAGAAAGTLTFMVGGSDAALERARPLLEKMGKNIFHAGDVGAGQTAKICNNMLLGILMIGTSEALALGMANGLDPKVLSEIMRRSSGGNWTLEVYNPVPGVQEASAATRGYTGGFGTDLMLKDLGLALENAVTAKASTPLGAMARSIYAAHSIGGHGGEDFSSIIKMLQKQAYSNFD</sequence>
<dbReference type="PROSITE" id="PS00895">
    <property type="entry name" value="3_HYDROXYISOBUT_DH"/>
    <property type="match status" value="1"/>
</dbReference>
<dbReference type="InterPro" id="IPR011548">
    <property type="entry name" value="HIBADH"/>
</dbReference>
<dbReference type="InterPro" id="IPR008927">
    <property type="entry name" value="6-PGluconate_DH-like_C_sf"/>
</dbReference>
<dbReference type="InterPro" id="IPR006115">
    <property type="entry name" value="6PGDH_NADP-bd"/>
</dbReference>
<dbReference type="FunFam" id="1.10.1040.10:FF:000006">
    <property type="entry name" value="3-hydroxyisobutyrate dehydrogenase"/>
    <property type="match status" value="1"/>
</dbReference>
<feature type="active site" evidence="5">
    <location>
        <position position="173"/>
    </location>
</feature>
<feature type="domain" description="3-hydroxyisobutyrate dehydrogenase-like NAD-binding" evidence="8">
    <location>
        <begin position="167"/>
        <end position="294"/>
    </location>
</feature>
<dbReference type="Gene3D" id="1.10.1040.10">
    <property type="entry name" value="N-(1-d-carboxylethyl)-l-norvaline Dehydrogenase, domain 2"/>
    <property type="match status" value="1"/>
</dbReference>
<dbReference type="SUPFAM" id="SSF48179">
    <property type="entry name" value="6-phosphogluconate dehydrogenase C-terminal domain-like"/>
    <property type="match status" value="1"/>
</dbReference>
<dbReference type="InterPro" id="IPR013328">
    <property type="entry name" value="6PGD_dom2"/>
</dbReference>
<comment type="catalytic activity">
    <reaction evidence="6">
        <text>3-hydroxy-2-methylpropanoate + NAD(+) = 2-methyl-3-oxopropanoate + NADH + H(+)</text>
        <dbReference type="Rhea" id="RHEA:17681"/>
        <dbReference type="ChEBI" id="CHEBI:11805"/>
        <dbReference type="ChEBI" id="CHEBI:15378"/>
        <dbReference type="ChEBI" id="CHEBI:57540"/>
        <dbReference type="ChEBI" id="CHEBI:57700"/>
        <dbReference type="ChEBI" id="CHEBI:57945"/>
        <dbReference type="EC" id="1.1.1.31"/>
    </reaction>
</comment>
<dbReference type="Proteomes" id="UP000281171">
    <property type="component" value="Unassembled WGS sequence"/>
</dbReference>
<dbReference type="EC" id="1.1.1.31" evidence="6"/>
<evidence type="ECO:0000256" key="5">
    <source>
        <dbReference type="PIRSR" id="PIRSR000103-1"/>
    </source>
</evidence>
<dbReference type="SUPFAM" id="SSF51735">
    <property type="entry name" value="NAD(P)-binding Rossmann-fold domains"/>
    <property type="match status" value="1"/>
</dbReference>
<reference evidence="9 10" key="1">
    <citation type="submission" date="2018-10" db="EMBL/GenBank/DDBJ databases">
        <title>Comamonadaceae CDC group NO-1 genome sequencing and assembly.</title>
        <authorList>
            <person name="Bernier A.-M."/>
            <person name="Bernard K."/>
        </authorList>
    </citation>
    <scope>NUCLEOTIDE SEQUENCE [LARGE SCALE GENOMIC DNA]</scope>
    <source>
        <strain evidence="9 10">NML180581</strain>
    </source>
</reference>
<dbReference type="GO" id="GO:0006574">
    <property type="term" value="P:L-valine catabolic process"/>
    <property type="evidence" value="ECO:0007669"/>
    <property type="project" value="UniProtKB-UniPathway"/>
</dbReference>
<dbReference type="Pfam" id="PF03446">
    <property type="entry name" value="NAD_binding_2"/>
    <property type="match status" value="1"/>
</dbReference>
<dbReference type="GO" id="GO:0008442">
    <property type="term" value="F:3-hydroxyisobutyrate dehydrogenase activity"/>
    <property type="evidence" value="ECO:0007669"/>
    <property type="project" value="UniProtKB-EC"/>
</dbReference>
<comment type="pathway">
    <text evidence="6">Amino-acid degradation; L-valine degradation.</text>
</comment>
<dbReference type="InterPro" id="IPR029154">
    <property type="entry name" value="HIBADH-like_NADP-bd"/>
</dbReference>
<feature type="domain" description="6-phosphogluconate dehydrogenase NADP-binding" evidence="7">
    <location>
        <begin position="2"/>
        <end position="164"/>
    </location>
</feature>
<evidence type="ECO:0000256" key="3">
    <source>
        <dbReference type="ARBA" id="ARBA00023002"/>
    </source>
</evidence>
<evidence type="ECO:0000256" key="6">
    <source>
        <dbReference type="RuleBase" id="RU910714"/>
    </source>
</evidence>
<evidence type="ECO:0000256" key="4">
    <source>
        <dbReference type="ARBA" id="ARBA00023027"/>
    </source>
</evidence>
<evidence type="ECO:0000259" key="8">
    <source>
        <dbReference type="Pfam" id="PF14833"/>
    </source>
</evidence>
<proteinExistence type="inferred from homology"/>
<dbReference type="Pfam" id="PF14833">
    <property type="entry name" value="NAD_binding_11"/>
    <property type="match status" value="1"/>
</dbReference>
<gene>
    <name evidence="9" type="primary">mmsB</name>
    <name evidence="9" type="ORF">EBQ24_08175</name>
</gene>
<keyword evidence="3 6" id="KW-0560">Oxidoreductase</keyword>
<dbReference type="NCBIfam" id="TIGR01692">
    <property type="entry name" value="HIBADH"/>
    <property type="match status" value="1"/>
</dbReference>
<evidence type="ECO:0000256" key="2">
    <source>
        <dbReference type="ARBA" id="ARBA00022456"/>
    </source>
</evidence>
<dbReference type="PIRSF" id="PIRSF000103">
    <property type="entry name" value="HIBADH"/>
    <property type="match status" value="1"/>
</dbReference>
<accession>A0A3M6R1E9</accession>
<organism evidence="9 10">
    <name type="scientific">Allofranklinella schreckenbergeri</name>
    <dbReference type="NCBI Taxonomy" id="1076744"/>
    <lineage>
        <taxon>Bacteria</taxon>
        <taxon>Pseudomonadati</taxon>
        <taxon>Pseudomonadota</taxon>
        <taxon>Betaproteobacteria</taxon>
        <taxon>Burkholderiales</taxon>
        <taxon>Comamonadaceae</taxon>
        <taxon>Allofranklinella</taxon>
    </lineage>
</organism>